<dbReference type="SMART" id="SM00054">
    <property type="entry name" value="EFh"/>
    <property type="match status" value="2"/>
</dbReference>
<keyword evidence="1" id="KW-0732">Signal</keyword>
<feature type="domain" description="EF-hand" evidence="2">
    <location>
        <begin position="75"/>
        <end position="110"/>
    </location>
</feature>
<dbReference type="Gene3D" id="1.10.238.10">
    <property type="entry name" value="EF-hand"/>
    <property type="match status" value="2"/>
</dbReference>
<feature type="signal peptide" evidence="1">
    <location>
        <begin position="1"/>
        <end position="21"/>
    </location>
</feature>
<feature type="domain" description="EF-hand" evidence="2">
    <location>
        <begin position="36"/>
        <end position="71"/>
    </location>
</feature>
<gene>
    <name evidence="3" type="ORF">H8M03_06995</name>
</gene>
<evidence type="ECO:0000256" key="1">
    <source>
        <dbReference type="SAM" id="SignalP"/>
    </source>
</evidence>
<sequence length="162" mass="16937">MLTRNLSLIALLAAAAVPAVAQAPAGEAPKSMTKAQMTASIDGRFGMIDTNKDGFLSKEEIGAVQQKVLQQASTARSAQIEAEFKKLDGDSNGSVTLAEFKNAVGQVKASETPDQVVAAIDTNKDGKIAAAEYRTGPLAQFDKLDVNKDGTLTQQEAAAGER</sequence>
<dbReference type="InterPro" id="IPR018247">
    <property type="entry name" value="EF_Hand_1_Ca_BS"/>
</dbReference>
<protein>
    <submittedName>
        <fullName evidence="3">EF-hand domain-containing protein</fullName>
    </submittedName>
</protein>
<evidence type="ECO:0000313" key="3">
    <source>
        <dbReference type="EMBL" id="QNM81812.1"/>
    </source>
</evidence>
<evidence type="ECO:0000313" key="4">
    <source>
        <dbReference type="Proteomes" id="UP000515861"/>
    </source>
</evidence>
<accession>A0A7G9KZL3</accession>
<dbReference type="InterPro" id="IPR002048">
    <property type="entry name" value="EF_hand_dom"/>
</dbReference>
<dbReference type="GO" id="GO:0005509">
    <property type="term" value="F:calcium ion binding"/>
    <property type="evidence" value="ECO:0007669"/>
    <property type="project" value="InterPro"/>
</dbReference>
<organism evidence="3 4">
    <name type="scientific">Sphingomonas sabuli</name>
    <dbReference type="NCBI Taxonomy" id="2764186"/>
    <lineage>
        <taxon>Bacteria</taxon>
        <taxon>Pseudomonadati</taxon>
        <taxon>Pseudomonadota</taxon>
        <taxon>Alphaproteobacteria</taxon>
        <taxon>Sphingomonadales</taxon>
        <taxon>Sphingomonadaceae</taxon>
        <taxon>Sphingomonas</taxon>
    </lineage>
</organism>
<dbReference type="PROSITE" id="PS00018">
    <property type="entry name" value="EF_HAND_1"/>
    <property type="match status" value="3"/>
</dbReference>
<name>A0A7G9KZL3_9SPHN</name>
<dbReference type="KEGG" id="ssau:H8M03_06995"/>
<dbReference type="Pfam" id="PF13499">
    <property type="entry name" value="EF-hand_7"/>
    <property type="match status" value="1"/>
</dbReference>
<feature type="chain" id="PRO_5028889157" evidence="1">
    <location>
        <begin position="22"/>
        <end position="162"/>
    </location>
</feature>
<dbReference type="Pfam" id="PF13202">
    <property type="entry name" value="EF-hand_5"/>
    <property type="match status" value="2"/>
</dbReference>
<reference evidence="3 4" key="1">
    <citation type="submission" date="2020-08" db="EMBL/GenBank/DDBJ databases">
        <title>Sphingomonas sp. sand1-3 16S ribosomal RNA gene Genome sequencing and assembly.</title>
        <authorList>
            <person name="Kang M."/>
        </authorList>
    </citation>
    <scope>NUCLEOTIDE SEQUENCE [LARGE SCALE GENOMIC DNA]</scope>
    <source>
        <strain evidence="4">sand1-3</strain>
    </source>
</reference>
<dbReference type="SUPFAM" id="SSF47473">
    <property type="entry name" value="EF-hand"/>
    <property type="match status" value="1"/>
</dbReference>
<proteinExistence type="predicted"/>
<dbReference type="RefSeq" id="WP_187478768.1">
    <property type="nucleotide sequence ID" value="NZ_CP060697.1"/>
</dbReference>
<keyword evidence="4" id="KW-1185">Reference proteome</keyword>
<evidence type="ECO:0000259" key="2">
    <source>
        <dbReference type="PROSITE" id="PS50222"/>
    </source>
</evidence>
<dbReference type="AlphaFoldDB" id="A0A7G9KZL3"/>
<dbReference type="EMBL" id="CP060697">
    <property type="protein sequence ID" value="QNM81812.1"/>
    <property type="molecule type" value="Genomic_DNA"/>
</dbReference>
<dbReference type="InterPro" id="IPR011992">
    <property type="entry name" value="EF-hand-dom_pair"/>
</dbReference>
<dbReference type="PROSITE" id="PS50222">
    <property type="entry name" value="EF_HAND_2"/>
    <property type="match status" value="2"/>
</dbReference>
<dbReference type="Proteomes" id="UP000515861">
    <property type="component" value="Chromosome"/>
</dbReference>
<dbReference type="PANTHER" id="PTHR10827:SF85">
    <property type="entry name" value="CALCIUM-BINDING PROTEIN"/>
    <property type="match status" value="1"/>
</dbReference>
<dbReference type="PANTHER" id="PTHR10827">
    <property type="entry name" value="RETICULOCALBIN"/>
    <property type="match status" value="1"/>
</dbReference>